<name>A0ABR9J3U8_9MICC</name>
<keyword evidence="2" id="KW-1133">Transmembrane helix</keyword>
<feature type="transmembrane region" description="Helical" evidence="2">
    <location>
        <begin position="38"/>
        <end position="54"/>
    </location>
</feature>
<accession>A0ABR9J3U8</accession>
<keyword evidence="4" id="KW-1185">Reference proteome</keyword>
<feature type="region of interest" description="Disordered" evidence="1">
    <location>
        <begin position="58"/>
        <end position="87"/>
    </location>
</feature>
<keyword evidence="2" id="KW-0812">Transmembrane</keyword>
<reference evidence="3 4" key="1">
    <citation type="submission" date="2020-10" db="EMBL/GenBank/DDBJ databases">
        <title>Sequencing the genomes of 1000 actinobacteria strains.</title>
        <authorList>
            <person name="Klenk H.-P."/>
        </authorList>
    </citation>
    <scope>NUCLEOTIDE SEQUENCE [LARGE SCALE GENOMIC DNA]</scope>
    <source>
        <strain evidence="3 4">DSM 15474</strain>
    </source>
</reference>
<dbReference type="RefSeq" id="WP_192590541.1">
    <property type="nucleotide sequence ID" value="NZ_JADBEE010000001.1"/>
</dbReference>
<keyword evidence="2" id="KW-0472">Membrane</keyword>
<organism evidence="3 4">
    <name type="scientific">Nesterenkonia halotolerans</name>
    <dbReference type="NCBI Taxonomy" id="225325"/>
    <lineage>
        <taxon>Bacteria</taxon>
        <taxon>Bacillati</taxon>
        <taxon>Actinomycetota</taxon>
        <taxon>Actinomycetes</taxon>
        <taxon>Micrococcales</taxon>
        <taxon>Micrococcaceae</taxon>
        <taxon>Nesterenkonia</taxon>
    </lineage>
</organism>
<evidence type="ECO:0000256" key="2">
    <source>
        <dbReference type="SAM" id="Phobius"/>
    </source>
</evidence>
<sequence length="87" mass="9750">MGKKTKDLLVGAALGLLLAVVVEVVRYLVEGERSLTDIAWSLWVVPFAAFLWSARRSGEPNVVRGSHDRSLAERREDRSVEAETEQR</sequence>
<comment type="caution">
    <text evidence="3">The sequence shown here is derived from an EMBL/GenBank/DDBJ whole genome shotgun (WGS) entry which is preliminary data.</text>
</comment>
<gene>
    <name evidence="3" type="ORF">H4W26_000435</name>
</gene>
<dbReference type="EMBL" id="JADBEE010000001">
    <property type="protein sequence ID" value="MBE1513680.1"/>
    <property type="molecule type" value="Genomic_DNA"/>
</dbReference>
<evidence type="ECO:0000313" key="4">
    <source>
        <dbReference type="Proteomes" id="UP000636579"/>
    </source>
</evidence>
<proteinExistence type="predicted"/>
<evidence type="ECO:0000313" key="3">
    <source>
        <dbReference type="EMBL" id="MBE1513680.1"/>
    </source>
</evidence>
<feature type="compositionally biased region" description="Basic and acidic residues" evidence="1">
    <location>
        <begin position="65"/>
        <end position="87"/>
    </location>
</feature>
<evidence type="ECO:0000256" key="1">
    <source>
        <dbReference type="SAM" id="MobiDB-lite"/>
    </source>
</evidence>
<protein>
    <submittedName>
        <fullName evidence="3">Uncharacterized protein</fullName>
    </submittedName>
</protein>
<dbReference type="Proteomes" id="UP000636579">
    <property type="component" value="Unassembled WGS sequence"/>
</dbReference>